<proteinExistence type="predicted"/>
<dbReference type="EMBL" id="CP045898">
    <property type="protein sequence ID" value="QQP40468.1"/>
    <property type="molecule type" value="Genomic_DNA"/>
</dbReference>
<organism evidence="1 2">
    <name type="scientific">Caligus rogercresseyi</name>
    <name type="common">Sea louse</name>
    <dbReference type="NCBI Taxonomy" id="217165"/>
    <lineage>
        <taxon>Eukaryota</taxon>
        <taxon>Metazoa</taxon>
        <taxon>Ecdysozoa</taxon>
        <taxon>Arthropoda</taxon>
        <taxon>Crustacea</taxon>
        <taxon>Multicrustacea</taxon>
        <taxon>Hexanauplia</taxon>
        <taxon>Copepoda</taxon>
        <taxon>Siphonostomatoida</taxon>
        <taxon>Caligidae</taxon>
        <taxon>Caligus</taxon>
    </lineage>
</organism>
<feature type="non-terminal residue" evidence="1">
    <location>
        <position position="1"/>
    </location>
</feature>
<accession>A0A7T8GYZ8</accession>
<sequence>DIVTRILELVKQFVFAHPLHHLLHGSHVPKTPHASTSETEAAIIVHTWNIRALLER</sequence>
<evidence type="ECO:0000313" key="2">
    <source>
        <dbReference type="Proteomes" id="UP000595437"/>
    </source>
</evidence>
<protein>
    <submittedName>
        <fullName evidence="1">Uncharacterized protein</fullName>
    </submittedName>
</protein>
<keyword evidence="2" id="KW-1185">Reference proteome</keyword>
<name>A0A7T8GYZ8_CALRO</name>
<dbReference type="Proteomes" id="UP000595437">
    <property type="component" value="Chromosome 9"/>
</dbReference>
<dbReference type="AlphaFoldDB" id="A0A7T8GYZ8"/>
<feature type="non-terminal residue" evidence="1">
    <location>
        <position position="56"/>
    </location>
</feature>
<gene>
    <name evidence="1" type="ORF">FKW44_014512</name>
</gene>
<reference evidence="2" key="1">
    <citation type="submission" date="2021-01" db="EMBL/GenBank/DDBJ databases">
        <title>Caligus Genome Assembly.</title>
        <authorList>
            <person name="Gallardo-Escarate C."/>
        </authorList>
    </citation>
    <scope>NUCLEOTIDE SEQUENCE [LARGE SCALE GENOMIC DNA]</scope>
</reference>
<evidence type="ECO:0000313" key="1">
    <source>
        <dbReference type="EMBL" id="QQP40468.1"/>
    </source>
</evidence>